<feature type="transmembrane region" description="Helical" evidence="6">
    <location>
        <begin position="193"/>
        <end position="213"/>
    </location>
</feature>
<evidence type="ECO:0000256" key="3">
    <source>
        <dbReference type="ARBA" id="ARBA00022692"/>
    </source>
</evidence>
<name>A0ABS5DYQ8_9BURK</name>
<feature type="domain" description="EamA" evidence="7">
    <location>
        <begin position="11"/>
        <end position="142"/>
    </location>
</feature>
<dbReference type="SUPFAM" id="SSF103481">
    <property type="entry name" value="Multidrug resistance efflux transporter EmrE"/>
    <property type="match status" value="2"/>
</dbReference>
<keyword evidence="9" id="KW-1185">Reference proteome</keyword>
<dbReference type="InterPro" id="IPR037185">
    <property type="entry name" value="EmrE-like"/>
</dbReference>
<feature type="transmembrane region" description="Helical" evidence="6">
    <location>
        <begin position="285"/>
        <end position="302"/>
    </location>
</feature>
<evidence type="ECO:0000256" key="5">
    <source>
        <dbReference type="ARBA" id="ARBA00023136"/>
    </source>
</evidence>
<dbReference type="RefSeq" id="WP_210809500.1">
    <property type="nucleotide sequence ID" value="NZ_JAGQDG010000004.1"/>
</dbReference>
<dbReference type="EMBL" id="JAGQDG010000004">
    <property type="protein sequence ID" value="MBQ0936194.1"/>
    <property type="molecule type" value="Genomic_DNA"/>
</dbReference>
<dbReference type="InterPro" id="IPR000620">
    <property type="entry name" value="EamA_dom"/>
</dbReference>
<comment type="caution">
    <text evidence="8">The sequence shown here is derived from an EMBL/GenBank/DDBJ whole genome shotgun (WGS) entry which is preliminary data.</text>
</comment>
<feature type="transmembrane region" description="Helical" evidence="6">
    <location>
        <begin position="225"/>
        <end position="245"/>
    </location>
</feature>
<accession>A0ABS5DYQ8</accession>
<organism evidence="8 9">
    <name type="scientific">Ideonella paludis</name>
    <dbReference type="NCBI Taxonomy" id="1233411"/>
    <lineage>
        <taxon>Bacteria</taxon>
        <taxon>Pseudomonadati</taxon>
        <taxon>Pseudomonadota</taxon>
        <taxon>Betaproteobacteria</taxon>
        <taxon>Burkholderiales</taxon>
        <taxon>Sphaerotilaceae</taxon>
        <taxon>Ideonella</taxon>
    </lineage>
</organism>
<dbReference type="PANTHER" id="PTHR42920:SF11">
    <property type="entry name" value="INNER MEMBRANE PROTEIN YTFF"/>
    <property type="match status" value="1"/>
</dbReference>
<evidence type="ECO:0000259" key="7">
    <source>
        <dbReference type="Pfam" id="PF00892"/>
    </source>
</evidence>
<protein>
    <submittedName>
        <fullName evidence="8">DMT family transporter</fullName>
    </submittedName>
</protein>
<reference evidence="8 9" key="1">
    <citation type="submission" date="2021-04" db="EMBL/GenBank/DDBJ databases">
        <title>The genome sequence of type strain Ideonella paludis KCTC 32238.</title>
        <authorList>
            <person name="Liu Y."/>
        </authorList>
    </citation>
    <scope>NUCLEOTIDE SEQUENCE [LARGE SCALE GENOMIC DNA]</scope>
    <source>
        <strain evidence="8 9">KCTC 32238</strain>
    </source>
</reference>
<comment type="subcellular location">
    <subcellularLocation>
        <location evidence="1">Cell membrane</location>
        <topology evidence="1">Multi-pass membrane protein</topology>
    </subcellularLocation>
</comment>
<evidence type="ECO:0000256" key="2">
    <source>
        <dbReference type="ARBA" id="ARBA00022475"/>
    </source>
</evidence>
<dbReference type="Pfam" id="PF00892">
    <property type="entry name" value="EamA"/>
    <property type="match status" value="2"/>
</dbReference>
<feature type="domain" description="EamA" evidence="7">
    <location>
        <begin position="157"/>
        <end position="300"/>
    </location>
</feature>
<keyword evidence="5 6" id="KW-0472">Membrane</keyword>
<evidence type="ECO:0000256" key="4">
    <source>
        <dbReference type="ARBA" id="ARBA00022989"/>
    </source>
</evidence>
<dbReference type="PANTHER" id="PTHR42920">
    <property type="entry name" value="OS03G0707200 PROTEIN-RELATED"/>
    <property type="match status" value="1"/>
</dbReference>
<feature type="transmembrane region" description="Helical" evidence="6">
    <location>
        <begin position="98"/>
        <end position="121"/>
    </location>
</feature>
<proteinExistence type="predicted"/>
<feature type="transmembrane region" description="Helical" evidence="6">
    <location>
        <begin position="128"/>
        <end position="145"/>
    </location>
</feature>
<feature type="transmembrane region" description="Helical" evidence="6">
    <location>
        <begin position="41"/>
        <end position="60"/>
    </location>
</feature>
<keyword evidence="4 6" id="KW-1133">Transmembrane helix</keyword>
<evidence type="ECO:0000256" key="1">
    <source>
        <dbReference type="ARBA" id="ARBA00004651"/>
    </source>
</evidence>
<feature type="transmembrane region" description="Helical" evidence="6">
    <location>
        <begin position="72"/>
        <end position="92"/>
    </location>
</feature>
<keyword evidence="2" id="KW-1003">Cell membrane</keyword>
<sequence>MTNKPLSPRIALLLTLAPLMWAANAVVGRMAVGSIPPVAMNLARWVIAFVLLLPLAGAVLRQREAIAQRWRYLSMLGLLGMGCYNALQYMALHTSTPLNVTLIAASSPIWMLSIGAVFYGVRPRAADLIGAALSMLGVVLVIARGKPSNLLSLQFVPGDLLMLLAIFTWCLYSWQLARPPAHMQGEQRPAWDWAAFLMVQMVFGLCWSALATGIEASVSPEQWRWSWQVGAILLFVAVGPSLIAYRSWGIGVGAVGPAIAGFFGNLTPVFAGIFSAALLGQWPQWFHLAAFGLIVLGIVVSAKR</sequence>
<gene>
    <name evidence="8" type="ORF">KAK11_12715</name>
</gene>
<keyword evidence="3 6" id="KW-0812">Transmembrane</keyword>
<evidence type="ECO:0000256" key="6">
    <source>
        <dbReference type="SAM" id="Phobius"/>
    </source>
</evidence>
<feature type="transmembrane region" description="Helical" evidence="6">
    <location>
        <begin position="151"/>
        <end position="172"/>
    </location>
</feature>
<feature type="transmembrane region" description="Helical" evidence="6">
    <location>
        <begin position="257"/>
        <end position="279"/>
    </location>
</feature>
<dbReference type="Proteomes" id="UP000672097">
    <property type="component" value="Unassembled WGS sequence"/>
</dbReference>
<evidence type="ECO:0000313" key="8">
    <source>
        <dbReference type="EMBL" id="MBQ0936194.1"/>
    </source>
</evidence>
<dbReference type="InterPro" id="IPR051258">
    <property type="entry name" value="Diverse_Substrate_Transporter"/>
</dbReference>
<evidence type="ECO:0000313" key="9">
    <source>
        <dbReference type="Proteomes" id="UP000672097"/>
    </source>
</evidence>